<reference evidence="1 2" key="1">
    <citation type="journal article" date="2022" name="Nat. Ecol. Evol.">
        <title>A masculinizing supergene underlies an exaggerated male reproductive morph in a spider.</title>
        <authorList>
            <person name="Hendrickx F."/>
            <person name="De Corte Z."/>
            <person name="Sonet G."/>
            <person name="Van Belleghem S.M."/>
            <person name="Kostlbacher S."/>
            <person name="Vangestel C."/>
        </authorList>
    </citation>
    <scope>NUCLEOTIDE SEQUENCE [LARGE SCALE GENOMIC DNA]</scope>
    <source>
        <strain evidence="1">W744_W776</strain>
    </source>
</reference>
<dbReference type="AlphaFoldDB" id="A0AAV6TH37"/>
<keyword evidence="2" id="KW-1185">Reference proteome</keyword>
<proteinExistence type="predicted"/>
<dbReference type="PROSITE" id="PS51257">
    <property type="entry name" value="PROKAR_LIPOPROTEIN"/>
    <property type="match status" value="1"/>
</dbReference>
<gene>
    <name evidence="1" type="ORF">JTE90_016066</name>
</gene>
<evidence type="ECO:0000313" key="2">
    <source>
        <dbReference type="Proteomes" id="UP000827092"/>
    </source>
</evidence>
<dbReference type="Proteomes" id="UP000827092">
    <property type="component" value="Unassembled WGS sequence"/>
</dbReference>
<protein>
    <submittedName>
        <fullName evidence="1">Uncharacterized protein</fullName>
    </submittedName>
</protein>
<dbReference type="EMBL" id="JAFNEN010004822">
    <property type="protein sequence ID" value="KAG8170823.1"/>
    <property type="molecule type" value="Genomic_DNA"/>
</dbReference>
<sequence>MKVRENTWLILPVTYACPKIKTLLSKYRPYYGETANGLKSVMVPWVVLITWITVAISRANTCSRAPTFGTSAFIRPKSIGALLSVERGDSVYFG</sequence>
<accession>A0AAV6TH37</accession>
<name>A0AAV6TH37_9ARAC</name>
<organism evidence="1 2">
    <name type="scientific">Oedothorax gibbosus</name>
    <dbReference type="NCBI Taxonomy" id="931172"/>
    <lineage>
        <taxon>Eukaryota</taxon>
        <taxon>Metazoa</taxon>
        <taxon>Ecdysozoa</taxon>
        <taxon>Arthropoda</taxon>
        <taxon>Chelicerata</taxon>
        <taxon>Arachnida</taxon>
        <taxon>Araneae</taxon>
        <taxon>Araneomorphae</taxon>
        <taxon>Entelegynae</taxon>
        <taxon>Araneoidea</taxon>
        <taxon>Linyphiidae</taxon>
        <taxon>Erigoninae</taxon>
        <taxon>Oedothorax</taxon>
    </lineage>
</organism>
<comment type="caution">
    <text evidence="1">The sequence shown here is derived from an EMBL/GenBank/DDBJ whole genome shotgun (WGS) entry which is preliminary data.</text>
</comment>
<evidence type="ECO:0000313" key="1">
    <source>
        <dbReference type="EMBL" id="KAG8170823.1"/>
    </source>
</evidence>